<organism evidence="7 8">
    <name type="scientific">Cerrena zonata</name>
    <dbReference type="NCBI Taxonomy" id="2478898"/>
    <lineage>
        <taxon>Eukaryota</taxon>
        <taxon>Fungi</taxon>
        <taxon>Dikarya</taxon>
        <taxon>Basidiomycota</taxon>
        <taxon>Agaricomycotina</taxon>
        <taxon>Agaricomycetes</taxon>
        <taxon>Polyporales</taxon>
        <taxon>Cerrenaceae</taxon>
        <taxon>Cerrena</taxon>
    </lineage>
</organism>
<comment type="caution">
    <text evidence="7">The sequence shown here is derived from an EMBL/GenBank/DDBJ whole genome shotgun (WGS) entry which is preliminary data.</text>
</comment>
<dbReference type="EMBL" id="JASBNA010000003">
    <property type="protein sequence ID" value="KAK7693405.1"/>
    <property type="molecule type" value="Genomic_DNA"/>
</dbReference>
<evidence type="ECO:0000256" key="1">
    <source>
        <dbReference type="ARBA" id="ARBA00004141"/>
    </source>
</evidence>
<evidence type="ECO:0000313" key="8">
    <source>
        <dbReference type="Proteomes" id="UP001385951"/>
    </source>
</evidence>
<sequence>MNTSTNDVLFEAIKSPRSPLSQPYASPPYSRSSHDSDDSLRALEISDGPLLAEAPRSRARSYSVSGFDFQQDLLPLTSSISEPDVQREPREKNIGLINGIALVVGLQIGSGIFSSPGVVVANTKSVGASLAVWAASGVLAWTGASSFAELGSSIPVNGGAQAYLQYSYGPLVSYLFAWTAISALKPGGNAVISLIFAEYLNRLFWHTTSSNVSPDSIPQWSIKLTAIGAVLIVSIICVATPTLGRALLLYSQRSRLLLWYVHGYSDPRH</sequence>
<dbReference type="InterPro" id="IPR002293">
    <property type="entry name" value="AA/rel_permease1"/>
</dbReference>
<dbReference type="Gene3D" id="1.20.1740.10">
    <property type="entry name" value="Amino acid/polyamine transporter I"/>
    <property type="match status" value="1"/>
</dbReference>
<evidence type="ECO:0000256" key="6">
    <source>
        <dbReference type="SAM" id="Phobius"/>
    </source>
</evidence>
<gene>
    <name evidence="7" type="ORF">QCA50_002973</name>
</gene>
<keyword evidence="2 6" id="KW-0812">Transmembrane</keyword>
<comment type="subcellular location">
    <subcellularLocation>
        <location evidence="1">Membrane</location>
        <topology evidence="1">Multi-pass membrane protein</topology>
    </subcellularLocation>
</comment>
<evidence type="ECO:0000256" key="3">
    <source>
        <dbReference type="ARBA" id="ARBA00022989"/>
    </source>
</evidence>
<dbReference type="InterPro" id="IPR050598">
    <property type="entry name" value="AminoAcid_Transporter"/>
</dbReference>
<accession>A0AAW0GJA8</accession>
<dbReference type="PANTHER" id="PTHR11785:SF512">
    <property type="entry name" value="SOBREMESA, ISOFORM B"/>
    <property type="match status" value="1"/>
</dbReference>
<dbReference type="GO" id="GO:0016020">
    <property type="term" value="C:membrane"/>
    <property type="evidence" value="ECO:0007669"/>
    <property type="project" value="UniProtKB-SubCell"/>
</dbReference>
<keyword evidence="4 6" id="KW-0472">Membrane</keyword>
<evidence type="ECO:0000313" key="7">
    <source>
        <dbReference type="EMBL" id="KAK7693405.1"/>
    </source>
</evidence>
<keyword evidence="3 6" id="KW-1133">Transmembrane helix</keyword>
<name>A0AAW0GJA8_9APHY</name>
<feature type="transmembrane region" description="Helical" evidence="6">
    <location>
        <begin position="171"/>
        <end position="200"/>
    </location>
</feature>
<feature type="transmembrane region" description="Helical" evidence="6">
    <location>
        <begin position="96"/>
        <end position="118"/>
    </location>
</feature>
<evidence type="ECO:0008006" key="9">
    <source>
        <dbReference type="Google" id="ProtNLM"/>
    </source>
</evidence>
<evidence type="ECO:0000256" key="2">
    <source>
        <dbReference type="ARBA" id="ARBA00022692"/>
    </source>
</evidence>
<dbReference type="PANTHER" id="PTHR11785">
    <property type="entry name" value="AMINO ACID TRANSPORTER"/>
    <property type="match status" value="1"/>
</dbReference>
<proteinExistence type="predicted"/>
<keyword evidence="8" id="KW-1185">Reference proteome</keyword>
<protein>
    <recommendedName>
        <fullName evidence="9">L-methionine transporter</fullName>
    </recommendedName>
</protein>
<reference evidence="7 8" key="1">
    <citation type="submission" date="2022-09" db="EMBL/GenBank/DDBJ databases">
        <authorList>
            <person name="Palmer J.M."/>
        </authorList>
    </citation>
    <scope>NUCLEOTIDE SEQUENCE [LARGE SCALE GENOMIC DNA]</scope>
    <source>
        <strain evidence="7 8">DSM 7382</strain>
    </source>
</reference>
<feature type="transmembrane region" description="Helical" evidence="6">
    <location>
        <begin position="220"/>
        <end position="248"/>
    </location>
</feature>
<dbReference type="AlphaFoldDB" id="A0AAW0GJA8"/>
<dbReference type="Pfam" id="PF13520">
    <property type="entry name" value="AA_permease_2"/>
    <property type="match status" value="1"/>
</dbReference>
<feature type="transmembrane region" description="Helical" evidence="6">
    <location>
        <begin position="130"/>
        <end position="150"/>
    </location>
</feature>
<dbReference type="Proteomes" id="UP001385951">
    <property type="component" value="Unassembled WGS sequence"/>
</dbReference>
<evidence type="ECO:0000256" key="5">
    <source>
        <dbReference type="SAM" id="MobiDB-lite"/>
    </source>
</evidence>
<dbReference type="GO" id="GO:0015179">
    <property type="term" value="F:L-amino acid transmembrane transporter activity"/>
    <property type="evidence" value="ECO:0007669"/>
    <property type="project" value="TreeGrafter"/>
</dbReference>
<evidence type="ECO:0000256" key="4">
    <source>
        <dbReference type="ARBA" id="ARBA00023136"/>
    </source>
</evidence>
<feature type="region of interest" description="Disordered" evidence="5">
    <location>
        <begin position="1"/>
        <end position="38"/>
    </location>
</feature>